<gene>
    <name evidence="7" type="ORF">PAPOLLO_LOCUS20014</name>
</gene>
<dbReference type="InterPro" id="IPR052068">
    <property type="entry name" value="GW182_domain"/>
</dbReference>
<dbReference type="FunFam" id="3.30.70.330:FF:000011">
    <property type="entry name" value="trinucleotide repeat-containing gene 6A protein-like"/>
    <property type="match status" value="1"/>
</dbReference>
<accession>A0A8S3XLU8</accession>
<name>A0A8S3XLU8_PARAO</name>
<dbReference type="PANTHER" id="PTHR13020">
    <property type="entry name" value="TRINUCLEOTIDE REPEAT-CONTAINING GENE 6"/>
    <property type="match status" value="1"/>
</dbReference>
<evidence type="ECO:0000256" key="2">
    <source>
        <dbReference type="ARBA" id="ARBA00022845"/>
    </source>
</evidence>
<dbReference type="PANTHER" id="PTHR13020:SF25">
    <property type="entry name" value="PROTEIN GAWKY"/>
    <property type="match status" value="1"/>
</dbReference>
<evidence type="ECO:0000256" key="3">
    <source>
        <dbReference type="ARBA" id="ARBA00022884"/>
    </source>
</evidence>
<reference evidence="7" key="1">
    <citation type="submission" date="2021-04" db="EMBL/GenBank/DDBJ databases">
        <authorList>
            <person name="Tunstrom K."/>
        </authorList>
    </citation>
    <scope>NUCLEOTIDE SEQUENCE</scope>
</reference>
<comment type="caution">
    <text evidence="7">The sequence shown here is derived from an EMBL/GenBank/DDBJ whole genome shotgun (WGS) entry which is preliminary data.</text>
</comment>
<evidence type="ECO:0000256" key="4">
    <source>
        <dbReference type="ARBA" id="ARBA00023158"/>
    </source>
</evidence>
<feature type="region of interest" description="Disordered" evidence="5">
    <location>
        <begin position="1"/>
        <end position="20"/>
    </location>
</feature>
<evidence type="ECO:0000256" key="1">
    <source>
        <dbReference type="ARBA" id="ARBA00007302"/>
    </source>
</evidence>
<dbReference type="InterPro" id="IPR000504">
    <property type="entry name" value="RRM_dom"/>
</dbReference>
<dbReference type="GO" id="GO:0003723">
    <property type="term" value="F:RNA binding"/>
    <property type="evidence" value="ECO:0007669"/>
    <property type="project" value="UniProtKB-KW"/>
</dbReference>
<comment type="similarity">
    <text evidence="1">Belongs to the GW182 family.</text>
</comment>
<sequence length="170" mass="18382">MKADAWGAKPRPAPPGLNKPWPQHHVNQRALPSWQASTWLLLKNLTAQIDGSTLKTLCVQHGPLQNFHLYLNQGLALARYSTREEAAKAQMALNNCVLSNTTIFAESPAESEVQMILQHLGSGGGGAWRGGGGKDGWGFPGLWPDQHEQRATPSSLNSFLPPDLLGGESI</sequence>
<proteinExistence type="inferred from homology"/>
<protein>
    <submittedName>
        <fullName evidence="7">(apollo) hypothetical protein</fullName>
    </submittedName>
</protein>
<dbReference type="Pfam" id="PF00076">
    <property type="entry name" value="RRM_1"/>
    <property type="match status" value="1"/>
</dbReference>
<feature type="domain" description="RRM" evidence="6">
    <location>
        <begin position="40"/>
        <end position="103"/>
    </location>
</feature>
<dbReference type="CDD" id="cd12435">
    <property type="entry name" value="RRM_GW182_like"/>
    <property type="match status" value="1"/>
</dbReference>
<keyword evidence="4" id="KW-0943">RNA-mediated gene silencing</keyword>
<evidence type="ECO:0000259" key="6">
    <source>
        <dbReference type="Pfam" id="PF00076"/>
    </source>
</evidence>
<keyword evidence="2" id="KW-0810">Translation regulation</keyword>
<evidence type="ECO:0000313" key="7">
    <source>
        <dbReference type="EMBL" id="CAG5033022.1"/>
    </source>
</evidence>
<evidence type="ECO:0000313" key="8">
    <source>
        <dbReference type="Proteomes" id="UP000691718"/>
    </source>
</evidence>
<dbReference type="GO" id="GO:0005654">
    <property type="term" value="C:nucleoplasm"/>
    <property type="evidence" value="ECO:0007669"/>
    <property type="project" value="TreeGrafter"/>
</dbReference>
<organism evidence="7 8">
    <name type="scientific">Parnassius apollo</name>
    <name type="common">Apollo butterfly</name>
    <name type="synonym">Papilio apollo</name>
    <dbReference type="NCBI Taxonomy" id="110799"/>
    <lineage>
        <taxon>Eukaryota</taxon>
        <taxon>Metazoa</taxon>
        <taxon>Ecdysozoa</taxon>
        <taxon>Arthropoda</taxon>
        <taxon>Hexapoda</taxon>
        <taxon>Insecta</taxon>
        <taxon>Pterygota</taxon>
        <taxon>Neoptera</taxon>
        <taxon>Endopterygota</taxon>
        <taxon>Lepidoptera</taxon>
        <taxon>Glossata</taxon>
        <taxon>Ditrysia</taxon>
        <taxon>Papilionoidea</taxon>
        <taxon>Papilionidae</taxon>
        <taxon>Parnassiinae</taxon>
        <taxon>Parnassini</taxon>
        <taxon>Parnassius</taxon>
        <taxon>Parnassius</taxon>
    </lineage>
</organism>
<dbReference type="InterPro" id="IPR033503">
    <property type="entry name" value="GW182_RRM"/>
</dbReference>
<feature type="region of interest" description="Disordered" evidence="5">
    <location>
        <begin position="139"/>
        <end position="170"/>
    </location>
</feature>
<dbReference type="Proteomes" id="UP000691718">
    <property type="component" value="Unassembled WGS sequence"/>
</dbReference>
<dbReference type="EMBL" id="CAJQZP010001245">
    <property type="protein sequence ID" value="CAG5033022.1"/>
    <property type="molecule type" value="Genomic_DNA"/>
</dbReference>
<dbReference type="GO" id="GO:0060213">
    <property type="term" value="P:positive regulation of nuclear-transcribed mRNA poly(A) tail shortening"/>
    <property type="evidence" value="ECO:0007669"/>
    <property type="project" value="TreeGrafter"/>
</dbReference>
<keyword evidence="8" id="KW-1185">Reference proteome</keyword>
<dbReference type="AlphaFoldDB" id="A0A8S3XLU8"/>
<keyword evidence="3" id="KW-0694">RNA-binding</keyword>
<dbReference type="OrthoDB" id="5919166at2759"/>
<dbReference type="GO" id="GO:0035278">
    <property type="term" value="P:miRNA-mediated gene silencing by inhibition of translation"/>
    <property type="evidence" value="ECO:0007669"/>
    <property type="project" value="InterPro"/>
</dbReference>
<dbReference type="GO" id="GO:0000932">
    <property type="term" value="C:P-body"/>
    <property type="evidence" value="ECO:0007669"/>
    <property type="project" value="TreeGrafter"/>
</dbReference>
<evidence type="ECO:0000256" key="5">
    <source>
        <dbReference type="SAM" id="MobiDB-lite"/>
    </source>
</evidence>